<sequence length="60" mass="6855">MKINQEDWTATIDLTDNATYVVKDGHIKKVTPVSSGFGKQTITWQQEKPVYEEVTITEKL</sequence>
<dbReference type="Proteomes" id="UP000318138">
    <property type="component" value="Chromosome"/>
</dbReference>
<proteinExistence type="predicted"/>
<dbReference type="KEGG" id="psua:FLK61_26125"/>
<reference evidence="2" key="1">
    <citation type="submission" date="2019-07" db="EMBL/GenBank/DDBJ databases">
        <title>Bacillus alkalisoli sp. nov. isolated from saline soil.</title>
        <authorList>
            <person name="Sun J.-Q."/>
            <person name="Xu L."/>
        </authorList>
    </citation>
    <scope>NUCLEOTIDE SEQUENCE [LARGE SCALE GENOMIC DNA]</scope>
    <source>
        <strain evidence="2">M4U3P1</strain>
    </source>
</reference>
<dbReference type="Pfam" id="PF13128">
    <property type="entry name" value="DUF3954"/>
    <property type="match status" value="1"/>
</dbReference>
<dbReference type="EMBL" id="CP041372">
    <property type="protein sequence ID" value="QKS70241.1"/>
    <property type="molecule type" value="Genomic_DNA"/>
</dbReference>
<gene>
    <name evidence="1" type="ORF">FLK61_26125</name>
</gene>
<evidence type="ECO:0000313" key="1">
    <source>
        <dbReference type="EMBL" id="QKS70241.1"/>
    </source>
</evidence>
<evidence type="ECO:0000313" key="2">
    <source>
        <dbReference type="Proteomes" id="UP000318138"/>
    </source>
</evidence>
<accession>A0A859FBX8</accession>
<dbReference type="AlphaFoldDB" id="A0A859FBX8"/>
<keyword evidence="2" id="KW-1185">Reference proteome</keyword>
<name>A0A859FBX8_9BACI</name>
<dbReference type="RefSeq" id="WP_176008281.1">
    <property type="nucleotide sequence ID" value="NZ_CP041372.2"/>
</dbReference>
<dbReference type="InterPro" id="IPR025017">
    <property type="entry name" value="DUF3954"/>
</dbReference>
<protein>
    <submittedName>
        <fullName evidence="1">DUF3954 domain-containing protein</fullName>
    </submittedName>
</protein>
<organism evidence="1 2">
    <name type="scientific">Paenalkalicoccus suaedae</name>
    <dbReference type="NCBI Taxonomy" id="2592382"/>
    <lineage>
        <taxon>Bacteria</taxon>
        <taxon>Bacillati</taxon>
        <taxon>Bacillota</taxon>
        <taxon>Bacilli</taxon>
        <taxon>Bacillales</taxon>
        <taxon>Bacillaceae</taxon>
        <taxon>Paenalkalicoccus</taxon>
    </lineage>
</organism>